<gene>
    <name evidence="1" type="ORF">JOC48_000503</name>
</gene>
<organism evidence="1 2">
    <name type="scientific">Aquibacillus albus</name>
    <dbReference type="NCBI Taxonomy" id="1168171"/>
    <lineage>
        <taxon>Bacteria</taxon>
        <taxon>Bacillati</taxon>
        <taxon>Bacillota</taxon>
        <taxon>Bacilli</taxon>
        <taxon>Bacillales</taxon>
        <taxon>Bacillaceae</taxon>
        <taxon>Aquibacillus</taxon>
    </lineage>
</organism>
<evidence type="ECO:0000313" key="2">
    <source>
        <dbReference type="Proteomes" id="UP001296943"/>
    </source>
</evidence>
<evidence type="ECO:0000313" key="1">
    <source>
        <dbReference type="EMBL" id="MBM7570025.1"/>
    </source>
</evidence>
<proteinExistence type="predicted"/>
<dbReference type="EMBL" id="JAFBDR010000002">
    <property type="protein sequence ID" value="MBM7570025.1"/>
    <property type="molecule type" value="Genomic_DNA"/>
</dbReference>
<protein>
    <submittedName>
        <fullName evidence="1">Uncharacterized protein</fullName>
    </submittedName>
</protein>
<accession>A0ABS2MW03</accession>
<name>A0ABS2MW03_9BACI</name>
<dbReference type="Proteomes" id="UP001296943">
    <property type="component" value="Unassembled WGS sequence"/>
</dbReference>
<keyword evidence="2" id="KW-1185">Reference proteome</keyword>
<reference evidence="1 2" key="1">
    <citation type="submission" date="2021-01" db="EMBL/GenBank/DDBJ databases">
        <title>Genomic Encyclopedia of Type Strains, Phase IV (KMG-IV): sequencing the most valuable type-strain genomes for metagenomic binning, comparative biology and taxonomic classification.</title>
        <authorList>
            <person name="Goeker M."/>
        </authorList>
    </citation>
    <scope>NUCLEOTIDE SEQUENCE [LARGE SCALE GENOMIC DNA]</scope>
    <source>
        <strain evidence="1 2">DSM 23711</strain>
    </source>
</reference>
<comment type="caution">
    <text evidence="1">The sequence shown here is derived from an EMBL/GenBank/DDBJ whole genome shotgun (WGS) entry which is preliminary data.</text>
</comment>
<sequence length="31" mass="3513">MEKNTMWFGAKRKTVLRASVQLLDCGKNTAD</sequence>